<organism evidence="1 3">
    <name type="scientific">Bacteroides faecis</name>
    <dbReference type="NCBI Taxonomy" id="674529"/>
    <lineage>
        <taxon>Bacteria</taxon>
        <taxon>Pseudomonadati</taxon>
        <taxon>Bacteroidota</taxon>
        <taxon>Bacteroidia</taxon>
        <taxon>Bacteroidales</taxon>
        <taxon>Bacteroidaceae</taxon>
        <taxon>Bacteroides</taxon>
    </lineage>
</organism>
<evidence type="ECO:0000313" key="3">
    <source>
        <dbReference type="Proteomes" id="UP000095606"/>
    </source>
</evidence>
<evidence type="ECO:0000313" key="4">
    <source>
        <dbReference type="Proteomes" id="UP001060104"/>
    </source>
</evidence>
<gene>
    <name evidence="1" type="ORF">ERS852461_02632</name>
    <name evidence="2" type="ORF">NXY30_27325</name>
</gene>
<dbReference type="AlphaFoldDB" id="A0A174NDK0"/>
<evidence type="ECO:0000313" key="2">
    <source>
        <dbReference type="EMBL" id="UVQ74601.1"/>
    </source>
</evidence>
<proteinExistence type="predicted"/>
<dbReference type="GeneID" id="69591949"/>
<reference evidence="2" key="2">
    <citation type="submission" date="2022-08" db="EMBL/GenBank/DDBJ databases">
        <title>Genome Sequencing of Bacteroides fragilis Group Isolates with Nanopore Technology.</title>
        <authorList>
            <person name="Tisza M.J."/>
            <person name="Smith D."/>
            <person name="Dekker J.P."/>
        </authorList>
    </citation>
    <scope>NUCLEOTIDE SEQUENCE</scope>
    <source>
        <strain evidence="2">BFG-527</strain>
    </source>
</reference>
<dbReference type="EMBL" id="CP103141">
    <property type="protein sequence ID" value="UVQ74601.1"/>
    <property type="molecule type" value="Genomic_DNA"/>
</dbReference>
<sequence>MKKERNNTIITEYCYEKTNYNQYQSCSEEKHFLCGRIFVATDIEYDATIYSFPQPRKRCGGIRTLPVLHSIFTSVYKKKWKNMEKMIRYTLLRYS</sequence>
<protein>
    <submittedName>
        <fullName evidence="1">Uncharacterized protein</fullName>
    </submittedName>
</protein>
<accession>A0A174NDK0</accession>
<dbReference type="Proteomes" id="UP001060104">
    <property type="component" value="Chromosome"/>
</dbReference>
<dbReference type="RefSeq" id="WP_055269751.1">
    <property type="nucleotide sequence ID" value="NZ_CAXKYA010000063.1"/>
</dbReference>
<dbReference type="Proteomes" id="UP000095606">
    <property type="component" value="Unassembled WGS sequence"/>
</dbReference>
<dbReference type="EMBL" id="CZAE01000012">
    <property type="protein sequence ID" value="CUP46653.1"/>
    <property type="molecule type" value="Genomic_DNA"/>
</dbReference>
<name>A0A174NDK0_9BACE</name>
<reference evidence="1 3" key="1">
    <citation type="submission" date="2015-09" db="EMBL/GenBank/DDBJ databases">
        <authorList>
            <consortium name="Pathogen Informatics"/>
        </authorList>
    </citation>
    <scope>NUCLEOTIDE SEQUENCE [LARGE SCALE GENOMIC DNA]</scope>
    <source>
        <strain evidence="1 3">2789STDY5834846</strain>
    </source>
</reference>
<keyword evidence="4" id="KW-1185">Reference proteome</keyword>
<accession>A0A642MDD9</accession>
<evidence type="ECO:0000313" key="1">
    <source>
        <dbReference type="EMBL" id="CUP46653.1"/>
    </source>
</evidence>